<evidence type="ECO:0000256" key="3">
    <source>
        <dbReference type="ARBA" id="ARBA00022723"/>
    </source>
</evidence>
<dbReference type="PIRSF" id="PIRSF026671">
    <property type="entry name" value="AA_dipeptidase"/>
    <property type="match status" value="1"/>
</dbReference>
<keyword evidence="6 9" id="KW-0224">Dipeptidase</keyword>
<evidence type="ECO:0000256" key="2">
    <source>
        <dbReference type="ARBA" id="ARBA00022670"/>
    </source>
</evidence>
<feature type="binding site" evidence="9">
    <location>
        <position position="134"/>
    </location>
    <ligand>
        <name>Zn(2+)</name>
        <dbReference type="ChEBI" id="CHEBI:29105"/>
        <note>catalytic</note>
    </ligand>
</feature>
<dbReference type="Pfam" id="PF01427">
    <property type="entry name" value="Peptidase_M15"/>
    <property type="match status" value="1"/>
</dbReference>
<keyword evidence="4 9" id="KW-0378">Hydrolase</keyword>
<evidence type="ECO:0000256" key="6">
    <source>
        <dbReference type="ARBA" id="ARBA00022997"/>
    </source>
</evidence>
<feature type="binding site" evidence="9">
    <location>
        <position position="223"/>
    </location>
    <ligand>
        <name>Zn(2+)</name>
        <dbReference type="ChEBI" id="CHEBI:29105"/>
        <note>catalytic</note>
    </ligand>
</feature>
<evidence type="ECO:0000256" key="4">
    <source>
        <dbReference type="ARBA" id="ARBA00022801"/>
    </source>
</evidence>
<comment type="caution">
    <text evidence="12">The sequence shown here is derived from an EMBL/GenBank/DDBJ whole genome shotgun (WGS) entry which is preliminary data.</text>
</comment>
<evidence type="ECO:0000256" key="5">
    <source>
        <dbReference type="ARBA" id="ARBA00022833"/>
    </source>
</evidence>
<dbReference type="GO" id="GO:0071555">
    <property type="term" value="P:cell wall organization"/>
    <property type="evidence" value="ECO:0007669"/>
    <property type="project" value="UniProtKB-KW"/>
</dbReference>
<evidence type="ECO:0000256" key="8">
    <source>
        <dbReference type="ARBA" id="ARBA00023316"/>
    </source>
</evidence>
<dbReference type="InterPro" id="IPR000755">
    <property type="entry name" value="A_A_dipeptidase"/>
</dbReference>
<dbReference type="RefSeq" id="WP_058506261.1">
    <property type="nucleotide sequence ID" value="NZ_CAAAIK010000023.1"/>
</dbReference>
<dbReference type="GO" id="GO:0008237">
    <property type="term" value="F:metallopeptidase activity"/>
    <property type="evidence" value="ECO:0007669"/>
    <property type="project" value="UniProtKB-KW"/>
</dbReference>
<keyword evidence="8 10" id="KW-0961">Cell wall biogenesis/degradation</keyword>
<proteinExistence type="inferred from homology"/>
<dbReference type="Gene3D" id="3.30.1380.10">
    <property type="match status" value="1"/>
</dbReference>
<feature type="binding site" evidence="9">
    <location>
        <position position="141"/>
    </location>
    <ligand>
        <name>Zn(2+)</name>
        <dbReference type="ChEBI" id="CHEBI:29105"/>
        <note>catalytic</note>
    </ligand>
</feature>
<evidence type="ECO:0000256" key="10">
    <source>
        <dbReference type="PIRNR" id="PIRNR026671"/>
    </source>
</evidence>
<organism evidence="12 13">
    <name type="scientific">Legionella quinlivanii</name>
    <dbReference type="NCBI Taxonomy" id="45073"/>
    <lineage>
        <taxon>Bacteria</taxon>
        <taxon>Pseudomonadati</taxon>
        <taxon>Pseudomonadota</taxon>
        <taxon>Gammaproteobacteria</taxon>
        <taxon>Legionellales</taxon>
        <taxon>Legionellaceae</taxon>
        <taxon>Legionella</taxon>
    </lineage>
</organism>
<evidence type="ECO:0000313" key="12">
    <source>
        <dbReference type="EMBL" id="KTD52556.1"/>
    </source>
</evidence>
<feature type="active site" description="Proton donor/acceptor" evidence="9">
    <location>
        <position position="220"/>
    </location>
</feature>
<keyword evidence="13" id="KW-1185">Reference proteome</keyword>
<keyword evidence="2 9" id="KW-0645">Protease</keyword>
<feature type="signal peptide" evidence="11">
    <location>
        <begin position="1"/>
        <end position="20"/>
    </location>
</feature>
<comment type="similarity">
    <text evidence="9 10">Belongs to the peptidase M15D family.</text>
</comment>
<dbReference type="PANTHER" id="PTHR43126">
    <property type="entry name" value="D-ALANYL-D-ALANINE DIPEPTIDASE"/>
    <property type="match status" value="1"/>
</dbReference>
<comment type="cofactor">
    <cofactor evidence="9">
        <name>Zn(2+)</name>
        <dbReference type="ChEBI" id="CHEBI:29105"/>
    </cofactor>
    <text evidence="9">Binds 1 zinc ion per subunit.</text>
</comment>
<dbReference type="InterPro" id="IPR009045">
    <property type="entry name" value="Zn_M74/Hedgehog-like"/>
</dbReference>
<keyword evidence="3 9" id="KW-0479">Metal-binding</keyword>
<dbReference type="Proteomes" id="UP000054618">
    <property type="component" value="Unassembled WGS sequence"/>
</dbReference>
<comment type="function">
    <text evidence="9 10">Catalyzes hydrolysis of the D-alanyl-D-alanine dipeptide.</text>
</comment>
<keyword evidence="11" id="KW-0732">Signal</keyword>
<dbReference type="EMBL" id="LNYS01000003">
    <property type="protein sequence ID" value="KTD52556.1"/>
    <property type="molecule type" value="Genomic_DNA"/>
</dbReference>
<feature type="chain" id="PRO_5006917337" description="D-alanyl-D-alanine dipeptidase" evidence="11">
    <location>
        <begin position="21"/>
        <end position="241"/>
    </location>
</feature>
<evidence type="ECO:0000256" key="7">
    <source>
        <dbReference type="ARBA" id="ARBA00023049"/>
    </source>
</evidence>
<keyword evidence="7 9" id="KW-0482">Metalloprotease</keyword>
<evidence type="ECO:0000256" key="1">
    <source>
        <dbReference type="ARBA" id="ARBA00001362"/>
    </source>
</evidence>
<keyword evidence="5 9" id="KW-0862">Zinc</keyword>
<dbReference type="PATRIC" id="fig|45073.5.peg.129"/>
<sequence length="241" mass="27889">MRRFKGLLFFLIQVPCFALPSDFVYLHDTAPDIIEDLRYADSHNFTGKVVPGYLSGRCILTRQAANHLAKIEAQAKHLGYTLKVYDCYRPTKAVKAFYNWSQNIKEDSEKPYYYPRVDKSELFEKGYIALSSGHSRGSTVDLTLVALSSRNKRTSRPDTACFGKSRNYQDDNSINTGTRFDCLDPSAHVFYKELSAEQKKNRLLLRTLMIKGGFKPYAKEWWHFTLKDEPFPKTYFNFSVK</sequence>
<evidence type="ECO:0000256" key="11">
    <source>
        <dbReference type="SAM" id="SignalP"/>
    </source>
</evidence>
<feature type="site" description="Transition state stabilizer" evidence="9">
    <location>
        <position position="89"/>
    </location>
</feature>
<comment type="catalytic activity">
    <reaction evidence="1 9 10">
        <text>D-alanyl-D-alanine + H2O = 2 D-alanine</text>
        <dbReference type="Rhea" id="RHEA:20661"/>
        <dbReference type="ChEBI" id="CHEBI:15377"/>
        <dbReference type="ChEBI" id="CHEBI:57416"/>
        <dbReference type="ChEBI" id="CHEBI:57822"/>
        <dbReference type="EC" id="3.4.13.22"/>
    </reaction>
</comment>
<dbReference type="PANTHER" id="PTHR43126:SF1">
    <property type="entry name" value="D-ALANYL-D-ALANINE DIPEPTIDASE"/>
    <property type="match status" value="1"/>
</dbReference>
<dbReference type="GO" id="GO:0006508">
    <property type="term" value="P:proteolysis"/>
    <property type="evidence" value="ECO:0007669"/>
    <property type="project" value="UniProtKB-KW"/>
</dbReference>
<dbReference type="GO" id="GO:0008270">
    <property type="term" value="F:zinc ion binding"/>
    <property type="evidence" value="ECO:0007669"/>
    <property type="project" value="UniProtKB-UniRule"/>
</dbReference>
<dbReference type="CDD" id="cd14817">
    <property type="entry name" value="D-Ala-D-Ala_dipeptidase_VanX"/>
    <property type="match status" value="1"/>
</dbReference>
<evidence type="ECO:0000256" key="9">
    <source>
        <dbReference type="HAMAP-Rule" id="MF_01924"/>
    </source>
</evidence>
<accession>A0A0W0Y6H7</accession>
<evidence type="ECO:0000313" key="13">
    <source>
        <dbReference type="Proteomes" id="UP000054618"/>
    </source>
</evidence>
<dbReference type="EC" id="3.4.13.22" evidence="9 10"/>
<reference evidence="12 13" key="1">
    <citation type="submission" date="2015-11" db="EMBL/GenBank/DDBJ databases">
        <title>Genomic analysis of 38 Legionella species identifies large and diverse effector repertoires.</title>
        <authorList>
            <person name="Burstein D."/>
            <person name="Amaro F."/>
            <person name="Zusman T."/>
            <person name="Lifshitz Z."/>
            <person name="Cohen O."/>
            <person name="Gilbert J.A."/>
            <person name="Pupko T."/>
            <person name="Shuman H.A."/>
            <person name="Segal G."/>
        </authorList>
    </citation>
    <scope>NUCLEOTIDE SEQUENCE [LARGE SCALE GENOMIC DNA]</scope>
    <source>
        <strain evidence="12 13">CDC#1442-AUS-E</strain>
    </source>
</reference>
<dbReference type="AlphaFoldDB" id="A0A0W0Y6H7"/>
<dbReference type="SUPFAM" id="SSF55166">
    <property type="entry name" value="Hedgehog/DD-peptidase"/>
    <property type="match status" value="1"/>
</dbReference>
<gene>
    <name evidence="9 12" type="primary">ddpX</name>
    <name evidence="12" type="ORF">Lqui_0122</name>
</gene>
<name>A0A0W0Y6H7_9GAMM</name>
<protein>
    <recommendedName>
        <fullName evidence="9 10">D-alanyl-D-alanine dipeptidase</fullName>
        <shortName evidence="9 10">D-Ala-D-Ala dipeptidase</shortName>
        <ecNumber evidence="9 10">3.4.13.22</ecNumber>
    </recommendedName>
</protein>
<dbReference type="GO" id="GO:0160237">
    <property type="term" value="F:D-Ala-D-Ala dipeptidase activity"/>
    <property type="evidence" value="ECO:0007669"/>
    <property type="project" value="UniProtKB-EC"/>
</dbReference>
<dbReference type="OrthoDB" id="9801430at2"/>
<dbReference type="HAMAP" id="MF_01924">
    <property type="entry name" value="A_A_dipeptidase"/>
    <property type="match status" value="1"/>
</dbReference>